<evidence type="ECO:0000256" key="7">
    <source>
        <dbReference type="ARBA" id="ARBA00022898"/>
    </source>
</evidence>
<comment type="caution">
    <text evidence="12">The sequence shown here is derived from an EMBL/GenBank/DDBJ whole genome shotgun (WGS) entry which is preliminary data.</text>
</comment>
<organism evidence="12 13">
    <name type="scientific">Acetobacter suratthaniensis</name>
    <dbReference type="NCBI Taxonomy" id="1502841"/>
    <lineage>
        <taxon>Bacteria</taxon>
        <taxon>Pseudomonadati</taxon>
        <taxon>Pseudomonadota</taxon>
        <taxon>Alphaproteobacteria</taxon>
        <taxon>Acetobacterales</taxon>
        <taxon>Acetobacteraceae</taxon>
        <taxon>Acetobacter</taxon>
    </lineage>
</organism>
<evidence type="ECO:0000256" key="4">
    <source>
        <dbReference type="ARBA" id="ARBA00013558"/>
    </source>
</evidence>
<dbReference type="Pfam" id="PF00266">
    <property type="entry name" value="Aminotran_5"/>
    <property type="match status" value="1"/>
</dbReference>
<evidence type="ECO:0000259" key="11">
    <source>
        <dbReference type="Pfam" id="PF00266"/>
    </source>
</evidence>
<evidence type="ECO:0000256" key="1">
    <source>
        <dbReference type="ARBA" id="ARBA00001933"/>
    </source>
</evidence>
<dbReference type="GO" id="GO:0008483">
    <property type="term" value="F:transaminase activity"/>
    <property type="evidence" value="ECO:0007669"/>
    <property type="project" value="UniProtKB-KW"/>
</dbReference>
<keyword evidence="9" id="KW-0411">Iron-sulfur</keyword>
<gene>
    <name evidence="12" type="ORF">J2D75_09395</name>
</gene>
<dbReference type="PANTHER" id="PTHR11601:SF34">
    <property type="entry name" value="CYSTEINE DESULFURASE"/>
    <property type="match status" value="1"/>
</dbReference>
<dbReference type="InterPro" id="IPR016454">
    <property type="entry name" value="Cysteine_dSase"/>
</dbReference>
<dbReference type="Gene3D" id="3.40.640.10">
    <property type="entry name" value="Type I PLP-dependent aspartate aminotransferase-like (Major domain)"/>
    <property type="match status" value="1"/>
</dbReference>
<evidence type="ECO:0000256" key="8">
    <source>
        <dbReference type="ARBA" id="ARBA00023004"/>
    </source>
</evidence>
<dbReference type="Proteomes" id="UP000664399">
    <property type="component" value="Unassembled WGS sequence"/>
</dbReference>
<dbReference type="InterPro" id="IPR000192">
    <property type="entry name" value="Aminotrans_V_dom"/>
</dbReference>
<dbReference type="Gene3D" id="1.10.260.50">
    <property type="match status" value="1"/>
</dbReference>
<dbReference type="InterPro" id="IPR015421">
    <property type="entry name" value="PyrdxlP-dep_Trfase_major"/>
</dbReference>
<evidence type="ECO:0000256" key="10">
    <source>
        <dbReference type="ARBA" id="ARBA00050776"/>
    </source>
</evidence>
<evidence type="ECO:0000313" key="12">
    <source>
        <dbReference type="EMBL" id="MBO1328690.1"/>
    </source>
</evidence>
<accession>A0ABS3LMU0</accession>
<dbReference type="InterPro" id="IPR015424">
    <property type="entry name" value="PyrdxlP-dep_Trfase"/>
</dbReference>
<proteinExistence type="inferred from homology"/>
<comment type="catalytic activity">
    <reaction evidence="10">
        <text>(sulfur carrier)-H + L-cysteine = (sulfur carrier)-SH + L-alanine</text>
        <dbReference type="Rhea" id="RHEA:43892"/>
        <dbReference type="Rhea" id="RHEA-COMP:14737"/>
        <dbReference type="Rhea" id="RHEA-COMP:14739"/>
        <dbReference type="ChEBI" id="CHEBI:29917"/>
        <dbReference type="ChEBI" id="CHEBI:35235"/>
        <dbReference type="ChEBI" id="CHEBI:57972"/>
        <dbReference type="ChEBI" id="CHEBI:64428"/>
        <dbReference type="EC" id="2.8.1.7"/>
    </reaction>
</comment>
<comment type="function">
    <text evidence="2">Catalyzes the removal of elemental sulfur atoms from cysteine to produce alanine. Seems to participate in the biosynthesis of the nitrogenase metalloclusters by providing the inorganic sulfur required for the Fe-S core formation.</text>
</comment>
<evidence type="ECO:0000256" key="6">
    <source>
        <dbReference type="ARBA" id="ARBA00022723"/>
    </source>
</evidence>
<sequence length="387" mass="39466">MPPSPDDGAAHAVYLDANATEPLRPSAAAAMLEAAGLTGNPSSVHAQGRRARALLEEARAVVARRLDADLLNCVFTSGGTEANVLALHGFAPGRRVLVGRTEHDAVRMGVPEGAALEWLEVDAFGQVRLDLLEETLARPHALPALVCLMLANNETGVLHPMAEVARLCARYGAHLHGDAVQAVGRMDVALHAGGFGSLACSGHKLGGPKGAGALLLAGPAPRALSPLFVGGGQEQGRRGGTQALPAIAGMARALEEALDTQPHHAPLRDALERAACAAGAVVCGAGAPRLANTSCLALPGLRAQGQLMRLDLEGFCVSAGSACSSGKVASSHVLEAMGLEELAGQAIRVSLPWSVRAEDVERFTATYVRLAAGRTGGGAISVAGGLV</sequence>
<keyword evidence="13" id="KW-1185">Reference proteome</keyword>
<dbReference type="InterPro" id="IPR015422">
    <property type="entry name" value="PyrdxlP-dep_Trfase_small"/>
</dbReference>
<dbReference type="PIRSF" id="PIRSF005572">
    <property type="entry name" value="NifS"/>
    <property type="match status" value="1"/>
</dbReference>
<keyword evidence="12" id="KW-0032">Aminotransferase</keyword>
<evidence type="ECO:0000256" key="9">
    <source>
        <dbReference type="ARBA" id="ARBA00023014"/>
    </source>
</evidence>
<evidence type="ECO:0000256" key="2">
    <source>
        <dbReference type="ARBA" id="ARBA00003120"/>
    </source>
</evidence>
<name>A0ABS3LMU0_9PROT</name>
<keyword evidence="6" id="KW-0479">Metal-binding</keyword>
<keyword evidence="8" id="KW-0408">Iron</keyword>
<reference evidence="12 13" key="1">
    <citation type="submission" date="2021-03" db="EMBL/GenBank/DDBJ databases">
        <title>The complete genome sequence of Acetobacter suratthaniensis TBRC 1719.</title>
        <authorList>
            <person name="Charoenyingcharoen P."/>
            <person name="Yukphan P."/>
        </authorList>
    </citation>
    <scope>NUCLEOTIDE SEQUENCE [LARGE SCALE GENOMIC DNA]</scope>
    <source>
        <strain evidence="12 13">TBRC 1719</strain>
    </source>
</reference>
<keyword evidence="5" id="KW-0808">Transferase</keyword>
<dbReference type="Gene3D" id="3.90.1150.10">
    <property type="entry name" value="Aspartate Aminotransferase, domain 1"/>
    <property type="match status" value="1"/>
</dbReference>
<comment type="similarity">
    <text evidence="3">Belongs to the class-V pyridoxal-phosphate-dependent aminotransferase family. NifS/IscS subfamily.</text>
</comment>
<evidence type="ECO:0000256" key="3">
    <source>
        <dbReference type="ARBA" id="ARBA00006490"/>
    </source>
</evidence>
<feature type="domain" description="Aminotransferase class V" evidence="11">
    <location>
        <begin position="13"/>
        <end position="363"/>
    </location>
</feature>
<dbReference type="EMBL" id="JAFVMG010000009">
    <property type="protein sequence ID" value="MBO1328690.1"/>
    <property type="molecule type" value="Genomic_DNA"/>
</dbReference>
<evidence type="ECO:0000313" key="13">
    <source>
        <dbReference type="Proteomes" id="UP000664399"/>
    </source>
</evidence>
<keyword evidence="7" id="KW-0663">Pyridoxal phosphate</keyword>
<dbReference type="RefSeq" id="WP_207854575.1">
    <property type="nucleotide sequence ID" value="NZ_JAFVMG010000009.1"/>
</dbReference>
<dbReference type="PANTHER" id="PTHR11601">
    <property type="entry name" value="CYSTEINE DESULFURYLASE FAMILY MEMBER"/>
    <property type="match status" value="1"/>
</dbReference>
<comment type="cofactor">
    <cofactor evidence="1">
        <name>pyridoxal 5'-phosphate</name>
        <dbReference type="ChEBI" id="CHEBI:597326"/>
    </cofactor>
</comment>
<dbReference type="SUPFAM" id="SSF53383">
    <property type="entry name" value="PLP-dependent transferases"/>
    <property type="match status" value="1"/>
</dbReference>
<evidence type="ECO:0000256" key="5">
    <source>
        <dbReference type="ARBA" id="ARBA00022679"/>
    </source>
</evidence>
<protein>
    <recommendedName>
        <fullName evidence="4">Cysteine desulfurase</fullName>
    </recommendedName>
</protein>